<organism evidence="2 3">
    <name type="scientific">Paracoccidioides brasiliensis</name>
    <dbReference type="NCBI Taxonomy" id="121759"/>
    <lineage>
        <taxon>Eukaryota</taxon>
        <taxon>Fungi</taxon>
        <taxon>Dikarya</taxon>
        <taxon>Ascomycota</taxon>
        <taxon>Pezizomycotina</taxon>
        <taxon>Eurotiomycetes</taxon>
        <taxon>Eurotiomycetidae</taxon>
        <taxon>Onygenales</taxon>
        <taxon>Ajellomycetaceae</taxon>
        <taxon>Paracoccidioides</taxon>
    </lineage>
</organism>
<evidence type="ECO:0000313" key="3">
    <source>
        <dbReference type="Proteomes" id="UP000242814"/>
    </source>
</evidence>
<accession>A0A1D2JCD2</accession>
<gene>
    <name evidence="2" type="ORF">ACO22_04660</name>
</gene>
<feature type="compositionally biased region" description="Acidic residues" evidence="1">
    <location>
        <begin position="88"/>
        <end position="102"/>
    </location>
</feature>
<proteinExistence type="predicted"/>
<feature type="compositionally biased region" description="Basic and acidic residues" evidence="1">
    <location>
        <begin position="78"/>
        <end position="87"/>
    </location>
</feature>
<sequence length="260" mass="29174">MPGANQANNPSNDDEMKYLGSAVLLKGSLPDKPRDPNFTAVAVGTSLDGDSKAPDDSVAYHDPPVGDRLALQNHLHREYRADSKEAASEDMEVEEKEEEDTVKEEADRAKSAVSSVYDPFSGPPYDEPEPPHHDQEWEEAVEFGSNSDIVLARAGEYCGEGCYRKAPWIYHFGDPVPEFDMLNMDQIDRLCRKLHINNVTGQPRLLAPVHGPLGVLRVKFANYIRELQEILKHLPNRENISRWDPIHEMLKNGSSPDPYT</sequence>
<dbReference type="AlphaFoldDB" id="A0A1D2JCD2"/>
<dbReference type="VEuPathDB" id="FungiDB:PABG_01553"/>
<feature type="region of interest" description="Disordered" evidence="1">
    <location>
        <begin position="78"/>
        <end position="139"/>
    </location>
</feature>
<evidence type="ECO:0000256" key="1">
    <source>
        <dbReference type="SAM" id="MobiDB-lite"/>
    </source>
</evidence>
<dbReference type="EMBL" id="LZYO01000190">
    <property type="protein sequence ID" value="ODH26332.1"/>
    <property type="molecule type" value="Genomic_DNA"/>
</dbReference>
<protein>
    <submittedName>
        <fullName evidence="2">Uncharacterized protein</fullName>
    </submittedName>
</protein>
<evidence type="ECO:0000313" key="2">
    <source>
        <dbReference type="EMBL" id="ODH26332.1"/>
    </source>
</evidence>
<name>A0A1D2JCD2_PARBR</name>
<dbReference type="Proteomes" id="UP000242814">
    <property type="component" value="Unassembled WGS sequence"/>
</dbReference>
<feature type="compositionally biased region" description="Basic and acidic residues" evidence="1">
    <location>
        <begin position="49"/>
        <end position="59"/>
    </location>
</feature>
<dbReference type="VEuPathDB" id="FungiDB:PADG_04163"/>
<comment type="caution">
    <text evidence="2">The sequence shown here is derived from an EMBL/GenBank/DDBJ whole genome shotgun (WGS) entry which is preliminary data.</text>
</comment>
<feature type="region of interest" description="Disordered" evidence="1">
    <location>
        <begin position="27"/>
        <end position="66"/>
    </location>
</feature>
<reference evidence="2 3" key="1">
    <citation type="submission" date="2016-06" db="EMBL/GenBank/DDBJ databases">
        <authorList>
            <person name="Kjaerup R.B."/>
            <person name="Dalgaard T.S."/>
            <person name="Juul-Madsen H.R."/>
        </authorList>
    </citation>
    <scope>NUCLEOTIDE SEQUENCE [LARGE SCALE GENOMIC DNA]</scope>
    <source>
        <strain evidence="2 3">Pb300</strain>
    </source>
</reference>